<name>A0ABX0CMF1_9NOCA</name>
<proteinExistence type="inferred from homology"/>
<feature type="domain" description="Ribose-phosphate pyrophosphokinase N-terminal" evidence="4">
    <location>
        <begin position="5"/>
        <end position="119"/>
    </location>
</feature>
<dbReference type="InterPro" id="IPR000836">
    <property type="entry name" value="PRTase_dom"/>
</dbReference>
<dbReference type="InterPro" id="IPR029099">
    <property type="entry name" value="Pribosyltran_N"/>
</dbReference>
<keyword evidence="6" id="KW-1185">Reference proteome</keyword>
<evidence type="ECO:0000259" key="3">
    <source>
        <dbReference type="Pfam" id="PF00156"/>
    </source>
</evidence>
<evidence type="ECO:0000259" key="4">
    <source>
        <dbReference type="Pfam" id="PF13793"/>
    </source>
</evidence>
<dbReference type="CDD" id="cd06223">
    <property type="entry name" value="PRTases_typeI"/>
    <property type="match status" value="1"/>
</dbReference>
<reference evidence="5 6" key="1">
    <citation type="submission" date="2020-01" db="EMBL/GenBank/DDBJ databases">
        <title>Genetics and antimicrobial susceptibilities of Nocardia species isolated from the soil; a comparison with species isolated from humans.</title>
        <authorList>
            <person name="Carrasco G."/>
            <person name="Monzon S."/>
            <person name="Sansegundo M."/>
            <person name="Garcia E."/>
            <person name="Garrido N."/>
            <person name="Medina M.J."/>
            <person name="Villalon P."/>
            <person name="Ramirez-Arocha A.C."/>
            <person name="Jimenez P."/>
            <person name="Cuesta I."/>
            <person name="Valdezate S."/>
        </authorList>
    </citation>
    <scope>NUCLEOTIDE SEQUENCE [LARGE SCALE GENOMIC DNA]</scope>
    <source>
        <strain evidence="5 6">CNM20110649</strain>
    </source>
</reference>
<dbReference type="Gene3D" id="3.40.50.2020">
    <property type="match status" value="2"/>
</dbReference>
<dbReference type="PANTHER" id="PTHR10210:SF41">
    <property type="entry name" value="RIBOSE-PHOSPHATE PYROPHOSPHOKINASE 1, CHLOROPLASTIC"/>
    <property type="match status" value="1"/>
</dbReference>
<evidence type="ECO:0000256" key="2">
    <source>
        <dbReference type="RuleBase" id="RU004324"/>
    </source>
</evidence>
<dbReference type="RefSeq" id="WP_163821932.1">
    <property type="nucleotide sequence ID" value="NZ_JAAGUX010000006.1"/>
</dbReference>
<comment type="caution">
    <text evidence="5">The sequence shown here is derived from an EMBL/GenBank/DDBJ whole genome shotgun (WGS) entry which is preliminary data.</text>
</comment>
<evidence type="ECO:0000313" key="5">
    <source>
        <dbReference type="EMBL" id="NEW55022.1"/>
    </source>
</evidence>
<dbReference type="Pfam" id="PF00156">
    <property type="entry name" value="Pribosyltran"/>
    <property type="match status" value="1"/>
</dbReference>
<dbReference type="NCBIfam" id="TIGR01251">
    <property type="entry name" value="ribP_PPkin"/>
    <property type="match status" value="1"/>
</dbReference>
<sequence>MTEVRIVGGSTGAALAPAVAELLDVRITDYTMGRYPDGELQPRVEHLGGQDVYIVQSTSPPVGEHLMELLLLIDACRRAGAARVTAVVPYFGYARQDQRELAGQALGARVAADAIANAGADRLVVVDPHTPALEAVCSIPVETLSAVPLLAHHIAPAWTEAVVVAPDLGAAELAERYAKAMRESVAVVRKFRVNETNVVAREILGDVIGHRAVIVDDMICSGATIEATMGLIRHNATDIAVAATHGPLTTEAVERLSRLGLRRIVVTDSVVLPNAASTYEVCTLAPLLAEAIDRLHRDYPEPKHASLVDY</sequence>
<dbReference type="PANTHER" id="PTHR10210">
    <property type="entry name" value="RIBOSE-PHOSPHATE DIPHOSPHOKINASE FAMILY MEMBER"/>
    <property type="match status" value="1"/>
</dbReference>
<evidence type="ECO:0000313" key="6">
    <source>
        <dbReference type="Proteomes" id="UP000470876"/>
    </source>
</evidence>
<organism evidence="5 6">
    <name type="scientific">Nocardia cyriacigeorgica</name>
    <dbReference type="NCBI Taxonomy" id="135487"/>
    <lineage>
        <taxon>Bacteria</taxon>
        <taxon>Bacillati</taxon>
        <taxon>Actinomycetota</taxon>
        <taxon>Actinomycetes</taxon>
        <taxon>Mycobacteriales</taxon>
        <taxon>Nocardiaceae</taxon>
        <taxon>Nocardia</taxon>
    </lineage>
</organism>
<protein>
    <submittedName>
        <fullName evidence="5">Ribose-phosphate pyrophosphokinase</fullName>
    </submittedName>
</protein>
<accession>A0ABX0CMF1</accession>
<dbReference type="SMART" id="SM01400">
    <property type="entry name" value="Pribosyltran_N"/>
    <property type="match status" value="1"/>
</dbReference>
<dbReference type="Pfam" id="PF13793">
    <property type="entry name" value="Pribosyltran_N"/>
    <property type="match status" value="1"/>
</dbReference>
<feature type="domain" description="Phosphoribosyltransferase" evidence="3">
    <location>
        <begin position="158"/>
        <end position="245"/>
    </location>
</feature>
<dbReference type="InterPro" id="IPR005946">
    <property type="entry name" value="Rib-P_diPkinase"/>
</dbReference>
<evidence type="ECO:0000256" key="1">
    <source>
        <dbReference type="ARBA" id="ARBA00022727"/>
    </source>
</evidence>
<dbReference type="SUPFAM" id="SSF53271">
    <property type="entry name" value="PRTase-like"/>
    <property type="match status" value="2"/>
</dbReference>
<dbReference type="InterPro" id="IPR029057">
    <property type="entry name" value="PRTase-like"/>
</dbReference>
<dbReference type="Proteomes" id="UP000470876">
    <property type="component" value="Unassembled WGS sequence"/>
</dbReference>
<dbReference type="EMBL" id="JAAGUX010000006">
    <property type="protein sequence ID" value="NEW55022.1"/>
    <property type="molecule type" value="Genomic_DNA"/>
</dbReference>
<gene>
    <name evidence="5" type="ORF">GV794_04985</name>
</gene>
<comment type="similarity">
    <text evidence="2">Belongs to the ribose-phosphate pyrophosphokinase family.</text>
</comment>
<keyword evidence="1 2" id="KW-0545">Nucleotide biosynthesis</keyword>